<dbReference type="GO" id="GO:0046354">
    <property type="term" value="P:mannan biosynthetic process"/>
    <property type="evidence" value="ECO:0007669"/>
    <property type="project" value="UniProtKB-ARBA"/>
</dbReference>
<evidence type="ECO:0000256" key="10">
    <source>
        <dbReference type="ARBA" id="ARBA00023136"/>
    </source>
</evidence>
<keyword evidence="6" id="KW-0812">Transmembrane</keyword>
<protein>
    <recommendedName>
        <fullName evidence="14">Alpha-1,3-mannosyltransferase</fullName>
    </recommendedName>
</protein>
<dbReference type="Proteomes" id="UP001152885">
    <property type="component" value="Unassembled WGS sequence"/>
</dbReference>
<keyword evidence="5" id="KW-0808">Transferase</keyword>
<keyword evidence="10" id="KW-0472">Membrane</keyword>
<dbReference type="PANTHER" id="PTHR31392:SF1">
    <property type="entry name" value="ALPHA-1,3-MANNOSYLTRANSFERASE MNN1-RELATED"/>
    <property type="match status" value="1"/>
</dbReference>
<dbReference type="GO" id="GO:0000033">
    <property type="term" value="F:alpha-1,3-mannosyltransferase activity"/>
    <property type="evidence" value="ECO:0007669"/>
    <property type="project" value="TreeGrafter"/>
</dbReference>
<reference evidence="12" key="1">
    <citation type="submission" date="2022-12" db="EMBL/GenBank/DDBJ databases">
        <authorList>
            <person name="Brejova B."/>
        </authorList>
    </citation>
    <scope>NUCLEOTIDE SEQUENCE</scope>
</reference>
<dbReference type="OrthoDB" id="430354at2759"/>
<dbReference type="InterPro" id="IPR022751">
    <property type="entry name" value="Alpha_mannosyltransferase"/>
</dbReference>
<evidence type="ECO:0000256" key="9">
    <source>
        <dbReference type="ARBA" id="ARBA00023034"/>
    </source>
</evidence>
<evidence type="ECO:0000256" key="5">
    <source>
        <dbReference type="ARBA" id="ARBA00022679"/>
    </source>
</evidence>
<name>A0A9W4XL96_9ASCO</name>
<dbReference type="EMBL" id="CANTUO010000002">
    <property type="protein sequence ID" value="CAI5757932.1"/>
    <property type="molecule type" value="Genomic_DNA"/>
</dbReference>
<keyword evidence="4" id="KW-0328">Glycosyltransferase</keyword>
<evidence type="ECO:0000256" key="4">
    <source>
        <dbReference type="ARBA" id="ARBA00022676"/>
    </source>
</evidence>
<proteinExistence type="inferred from homology"/>
<accession>A0A9W4XL96</accession>
<sequence length="739" mass="86388">MRLTVKKLLLSFLTLLLLTITYLLLQSSFSLDQLRRLYYSFENYDLEKLKSDSLEIRKKLHYTNYIYSGYNNFTSHYNHNLDKIKSIPLNEKCHTFYSQLLESDPQFKFKAFNSVGERLDKSSDRKEMFFKNELNTLKNEHRKGHPDKEFIPTLGMNRTIESKYYANLSKTQRVIQSMADTATIIRVFGKCFLNNDKIDDSLNKLSLEFSKRLFPFITNSIPVFRKAGTTQENGWPVVKNDEIDYKTQNSDESIMFFRDNSKGKGIVISATSRHAKDLQRLIRILRALNNQLPIQIIFKNDINKRNMELLEAAAVADVENVLDQTTSPNEHQNHLPELNLLQEYKNYGSDFPKQDLTFVNIVSCLERGYKYSFPGYSNKVLALLFSSFEEIILLDADTIPLVPPSEFFESNEYQKSGTYFFQDRSLRDNNDFMETNFFSNLFPTNEKSIETLFNIPQVTSKTMNNKYMTGWRHFQEAGVVVFNKKQHFLGLLMMFPLSLWAEPVHSSIWGDKEMYWLGLSMAGDENYEFNSNAAASIGENTILQNRKYYPNSKSNEVCSTHPGHVNSEGKLLWINSGFSYCKKNGYFRDRVKYPFSTFENKELISLFQSPLQIKAALIPPDLPNYREPNSPIDFTTELEIKKSWKSRKKDTDEINNDLKTGEKRKEFIEDYGPQKGWVKNPICFGYMYCAYDNIESYDSNKEFDTGKFYEFNEDERRKFNYLAKIWHTGGSRTLPKKKQ</sequence>
<keyword evidence="8" id="KW-1133">Transmembrane helix</keyword>
<evidence type="ECO:0000313" key="13">
    <source>
        <dbReference type="Proteomes" id="UP001152885"/>
    </source>
</evidence>
<gene>
    <name evidence="12" type="ORF">CANVERA_P2444</name>
</gene>
<dbReference type="SUPFAM" id="SSF53448">
    <property type="entry name" value="Nucleotide-diphospho-sugar transferases"/>
    <property type="match status" value="1"/>
</dbReference>
<evidence type="ECO:0000256" key="11">
    <source>
        <dbReference type="ARBA" id="ARBA00023180"/>
    </source>
</evidence>
<evidence type="ECO:0008006" key="14">
    <source>
        <dbReference type="Google" id="ProtNLM"/>
    </source>
</evidence>
<evidence type="ECO:0000256" key="3">
    <source>
        <dbReference type="ARBA" id="ARBA00009105"/>
    </source>
</evidence>
<dbReference type="PANTHER" id="PTHR31392">
    <property type="entry name" value="ALPHA-1,3-MANNOSYLTRANSFERASE MNN1-RELATED"/>
    <property type="match status" value="1"/>
</dbReference>
<evidence type="ECO:0000256" key="2">
    <source>
        <dbReference type="ARBA" id="ARBA00004922"/>
    </source>
</evidence>
<evidence type="ECO:0000256" key="7">
    <source>
        <dbReference type="ARBA" id="ARBA00022968"/>
    </source>
</evidence>
<comment type="similarity">
    <text evidence="3">Belongs to the MNN1/MNT family.</text>
</comment>
<evidence type="ECO:0000256" key="8">
    <source>
        <dbReference type="ARBA" id="ARBA00022989"/>
    </source>
</evidence>
<comment type="caution">
    <text evidence="12">The sequence shown here is derived from an EMBL/GenBank/DDBJ whole genome shotgun (WGS) entry which is preliminary data.</text>
</comment>
<comment type="pathway">
    <text evidence="2">Protein modification; protein glycosylation.</text>
</comment>
<organism evidence="12 13">
    <name type="scientific">Candida verbasci</name>
    <dbReference type="NCBI Taxonomy" id="1227364"/>
    <lineage>
        <taxon>Eukaryota</taxon>
        <taxon>Fungi</taxon>
        <taxon>Dikarya</taxon>
        <taxon>Ascomycota</taxon>
        <taxon>Saccharomycotina</taxon>
        <taxon>Pichiomycetes</taxon>
        <taxon>Debaryomycetaceae</taxon>
        <taxon>Candida/Lodderomyces clade</taxon>
        <taxon>Candida</taxon>
    </lineage>
</organism>
<keyword evidence="9" id="KW-0333">Golgi apparatus</keyword>
<evidence type="ECO:0000256" key="6">
    <source>
        <dbReference type="ARBA" id="ARBA00022692"/>
    </source>
</evidence>
<keyword evidence="7" id="KW-0735">Signal-anchor</keyword>
<evidence type="ECO:0000256" key="1">
    <source>
        <dbReference type="ARBA" id="ARBA00004323"/>
    </source>
</evidence>
<keyword evidence="11" id="KW-0325">Glycoprotein</keyword>
<dbReference type="AlphaFoldDB" id="A0A9W4XL96"/>
<dbReference type="GO" id="GO:0000139">
    <property type="term" value="C:Golgi membrane"/>
    <property type="evidence" value="ECO:0007669"/>
    <property type="project" value="UniProtKB-SubCell"/>
</dbReference>
<dbReference type="InterPro" id="IPR029044">
    <property type="entry name" value="Nucleotide-diphossugar_trans"/>
</dbReference>
<comment type="subcellular location">
    <subcellularLocation>
        <location evidence="1">Golgi apparatus membrane</location>
        <topology evidence="1">Single-pass type II membrane protein</topology>
    </subcellularLocation>
</comment>
<dbReference type="GO" id="GO:0006493">
    <property type="term" value="P:protein O-linked glycosylation"/>
    <property type="evidence" value="ECO:0007669"/>
    <property type="project" value="TreeGrafter"/>
</dbReference>
<dbReference type="Pfam" id="PF11051">
    <property type="entry name" value="Mannosyl_trans3"/>
    <property type="match status" value="1"/>
</dbReference>
<evidence type="ECO:0000313" key="12">
    <source>
        <dbReference type="EMBL" id="CAI5757932.1"/>
    </source>
</evidence>
<keyword evidence="13" id="KW-1185">Reference proteome</keyword>